<dbReference type="PANTHER" id="PTHR33307">
    <property type="entry name" value="ALPHA-RHAMNOSIDASE (EUROFUNG)"/>
    <property type="match status" value="1"/>
</dbReference>
<dbReference type="Pfam" id="PF08531">
    <property type="entry name" value="Bac_rhamnosid_N"/>
    <property type="match status" value="1"/>
</dbReference>
<dbReference type="EMBL" id="SNRY01000172">
    <property type="protein sequence ID" value="KAA6345399.1"/>
    <property type="molecule type" value="Genomic_DNA"/>
</dbReference>
<dbReference type="Gene3D" id="1.50.10.10">
    <property type="match status" value="1"/>
</dbReference>
<dbReference type="InterPro" id="IPR035398">
    <property type="entry name" value="Bac_rhamnosid_C"/>
</dbReference>
<dbReference type="PIRSF" id="PIRSF010631">
    <property type="entry name" value="A-rhamnsds"/>
    <property type="match status" value="1"/>
</dbReference>
<dbReference type="Pfam" id="PF17389">
    <property type="entry name" value="Bac_rhamnosid6H"/>
    <property type="match status" value="1"/>
</dbReference>
<feature type="domain" description="Bacterial alpha-L-rhamnosidase N-terminal" evidence="5">
    <location>
        <begin position="185"/>
        <end position="353"/>
    </location>
</feature>
<dbReference type="EC" id="3.2.1.40" evidence="2"/>
<reference evidence="9" key="1">
    <citation type="submission" date="2019-03" db="EMBL/GenBank/DDBJ databases">
        <title>Single cell metagenomics reveals metabolic interactions within the superorganism composed of flagellate Streblomastix strix and complex community of Bacteroidetes bacteria on its surface.</title>
        <authorList>
            <person name="Treitli S.C."/>
            <person name="Kolisko M."/>
            <person name="Husnik F."/>
            <person name="Keeling P."/>
            <person name="Hampl V."/>
        </authorList>
    </citation>
    <scope>NUCLEOTIDE SEQUENCE</scope>
    <source>
        <strain evidence="9">STM</strain>
    </source>
</reference>
<sequence length="897" mass="101451">MKKILSGIFLLGISMKVFGIEVKTLTVEMQENPLAISTLQPRFGWNLISGLKGDKQSAYRVIVNENGTKLWDSGKVKSDQSQLIAYKGKTLEKGKSYTWTLTIWDVGGKASENKMSAFGIAPDWSLSKAKWIGAITREVSKLPIGRRDFHNPSFKNKDYKDIYDNIDSLALRSINLRKTFDMEKPLEKAIVHVTGLGHYQLSVNGKQVSSDIFTPVWSDYDKTVYYNTYRIDSLLTQGENALGVILGNGFYNAVGSRYRKLWVTFGPPTLLFEMHVIYKDGTKDVIVSDDSWKYALSPVTFNDIYGGEDYDARLEQEGWNKTSFDDTLWRPVVIQDAPKGVLRAQEMTSVRKMKEYGVVSMTKIDSSYVLDMGQNLSGYPAIKIVGKRGRQIKLTVGEQLNAETGLVSQKQSGGPYTCYYTLRGDGMELWHPQFTYYGFRYIQIDGADVLSSTEENKPLVVDVKSHFIYNSTDENGHFESSNEIFNKTHLLICNAVKSNMQSLFTDCPHREKLGWLEETHLNGPGLLYNWNLTQFYPKLMQDIADGQNANGLIPTIVPQYVVFDDDLDVFRDSPEWGIAGIMIPLLYYQYYGDRSLIDNYFDVMTRYVDHIESRSTGFIVSHGLGDWYDYGEHRAGFAKNSPVEVSATAHYYYAASKVSEFAEMIGDKTAEKKYADLAVNIKKAYNNKFFDANTKQYATGSQFCNAISVFMGLVDPKDKAEVLENLKTDIRKHGNRLTTGDVGNRYLFQALALNGENELMYLMHNHEEVPGYGFQLKFGATSLTEQWDPRKGASWNHFMMGQIDEWFFQSLAGIVPETPGFKTFTVQPHPVGNLTWVRANHETLYGNIEVDWKRENGIFGLSVNIPVNTSANIVMPDGTKHMVGSGKHVFEINGIVD</sequence>
<dbReference type="InterPro" id="IPR012341">
    <property type="entry name" value="6hp_glycosidase-like_sf"/>
</dbReference>
<protein>
    <recommendedName>
        <fullName evidence="2">alpha-L-rhamnosidase</fullName>
        <ecNumber evidence="2">3.2.1.40</ecNumber>
    </recommendedName>
</protein>
<evidence type="ECO:0000259" key="7">
    <source>
        <dbReference type="Pfam" id="PF17390"/>
    </source>
</evidence>
<evidence type="ECO:0000256" key="3">
    <source>
        <dbReference type="ARBA" id="ARBA00022801"/>
    </source>
</evidence>
<evidence type="ECO:0000256" key="2">
    <source>
        <dbReference type="ARBA" id="ARBA00012652"/>
    </source>
</evidence>
<feature type="domain" description="Alpha-L-rhamnosidase six-hairpin glycosidase" evidence="6">
    <location>
        <begin position="474"/>
        <end position="810"/>
    </location>
</feature>
<dbReference type="Gene3D" id="2.60.420.10">
    <property type="entry name" value="Maltose phosphorylase, domain 3"/>
    <property type="match status" value="1"/>
</dbReference>
<comment type="caution">
    <text evidence="9">The sequence shown here is derived from an EMBL/GenBank/DDBJ whole genome shotgun (WGS) entry which is preliminary data.</text>
</comment>
<evidence type="ECO:0000259" key="6">
    <source>
        <dbReference type="Pfam" id="PF17389"/>
    </source>
</evidence>
<dbReference type="AlphaFoldDB" id="A0A5J4SGY1"/>
<gene>
    <name evidence="8" type="ORF">EZS27_007032</name>
    <name evidence="9" type="ORF">EZS27_007039</name>
</gene>
<dbReference type="InterPro" id="IPR008902">
    <property type="entry name" value="Rhamnosid_concanavalin"/>
</dbReference>
<dbReference type="EMBL" id="SNRY01000172">
    <property type="protein sequence ID" value="KAA6345392.1"/>
    <property type="molecule type" value="Genomic_DNA"/>
</dbReference>
<dbReference type="SUPFAM" id="SSF48208">
    <property type="entry name" value="Six-hairpin glycosidases"/>
    <property type="match status" value="1"/>
</dbReference>
<dbReference type="Pfam" id="PF17390">
    <property type="entry name" value="Bac_rhamnosid_C"/>
    <property type="match status" value="1"/>
</dbReference>
<feature type="domain" description="Alpha-L-rhamnosidase concanavalin-like" evidence="4">
    <location>
        <begin position="365"/>
        <end position="448"/>
    </location>
</feature>
<keyword evidence="3" id="KW-0378">Hydrolase</keyword>
<evidence type="ECO:0000259" key="4">
    <source>
        <dbReference type="Pfam" id="PF05592"/>
    </source>
</evidence>
<dbReference type="InterPro" id="IPR008928">
    <property type="entry name" value="6-hairpin_glycosidase_sf"/>
</dbReference>
<dbReference type="InterPro" id="IPR013737">
    <property type="entry name" value="Bac_rhamnosid_N"/>
</dbReference>
<dbReference type="InterPro" id="IPR013783">
    <property type="entry name" value="Ig-like_fold"/>
</dbReference>
<dbReference type="InterPro" id="IPR016007">
    <property type="entry name" value="Alpha_rhamnosid"/>
</dbReference>
<comment type="catalytic activity">
    <reaction evidence="1">
        <text>Hydrolysis of terminal non-reducing alpha-L-rhamnose residues in alpha-L-rhamnosides.</text>
        <dbReference type="EC" id="3.2.1.40"/>
    </reaction>
</comment>
<accession>A0A5J4SGY1</accession>
<evidence type="ECO:0000313" key="9">
    <source>
        <dbReference type="EMBL" id="KAA6345399.1"/>
    </source>
</evidence>
<dbReference type="Gene3D" id="2.60.40.10">
    <property type="entry name" value="Immunoglobulins"/>
    <property type="match status" value="1"/>
</dbReference>
<organism evidence="9">
    <name type="scientific">termite gut metagenome</name>
    <dbReference type="NCBI Taxonomy" id="433724"/>
    <lineage>
        <taxon>unclassified sequences</taxon>
        <taxon>metagenomes</taxon>
        <taxon>organismal metagenomes</taxon>
    </lineage>
</organism>
<dbReference type="Pfam" id="PF05592">
    <property type="entry name" value="Bac_rhamnosid"/>
    <property type="match status" value="1"/>
</dbReference>
<name>A0A5J4SGY1_9ZZZZ</name>
<evidence type="ECO:0000259" key="5">
    <source>
        <dbReference type="Pfam" id="PF08531"/>
    </source>
</evidence>
<dbReference type="GO" id="GO:0030596">
    <property type="term" value="F:alpha-L-rhamnosidase activity"/>
    <property type="evidence" value="ECO:0007669"/>
    <property type="project" value="UniProtKB-EC"/>
</dbReference>
<dbReference type="Pfam" id="PF25788">
    <property type="entry name" value="Ig_Rha78A_N"/>
    <property type="match status" value="1"/>
</dbReference>
<dbReference type="GO" id="GO:0005975">
    <property type="term" value="P:carbohydrate metabolic process"/>
    <property type="evidence" value="ECO:0007669"/>
    <property type="project" value="InterPro"/>
</dbReference>
<feature type="domain" description="Alpha-L-rhamnosidase C-terminal" evidence="7">
    <location>
        <begin position="813"/>
        <end position="887"/>
    </location>
</feature>
<dbReference type="Gene3D" id="2.60.120.260">
    <property type="entry name" value="Galactose-binding domain-like"/>
    <property type="match status" value="2"/>
</dbReference>
<evidence type="ECO:0000256" key="1">
    <source>
        <dbReference type="ARBA" id="ARBA00001445"/>
    </source>
</evidence>
<dbReference type="InterPro" id="IPR035396">
    <property type="entry name" value="Bac_rhamnosid6H"/>
</dbReference>
<dbReference type="PANTHER" id="PTHR33307:SF11">
    <property type="entry name" value="ALPHA-L-RHAMNOSIDASE"/>
    <property type="match status" value="1"/>
</dbReference>
<proteinExistence type="predicted"/>
<evidence type="ECO:0000313" key="8">
    <source>
        <dbReference type="EMBL" id="KAA6345392.1"/>
    </source>
</evidence>